<evidence type="ECO:0000256" key="10">
    <source>
        <dbReference type="RuleBase" id="RU004334"/>
    </source>
</evidence>
<dbReference type="GO" id="GO:0005667">
    <property type="term" value="C:transcription regulator complex"/>
    <property type="evidence" value="ECO:0007669"/>
    <property type="project" value="TreeGrafter"/>
</dbReference>
<dbReference type="InterPro" id="IPR035500">
    <property type="entry name" value="NHR-like_dom_sf"/>
</dbReference>
<dbReference type="EMBL" id="UFQT01000026">
    <property type="protein sequence ID" value="SSX18061.1"/>
    <property type="molecule type" value="Genomic_DNA"/>
</dbReference>
<keyword evidence="4 10" id="KW-0862">Zinc</keyword>
<keyword evidence="9 10" id="KW-0539">Nucleus</keyword>
<accession>A0A336LMR5</accession>
<evidence type="ECO:0000259" key="11">
    <source>
        <dbReference type="PROSITE" id="PS51030"/>
    </source>
</evidence>
<dbReference type="SUPFAM" id="SSF57716">
    <property type="entry name" value="Glucocorticoid receptor-like (DNA-binding domain)"/>
    <property type="match status" value="1"/>
</dbReference>
<dbReference type="Pfam" id="PF00105">
    <property type="entry name" value="zf-C4"/>
    <property type="match status" value="1"/>
</dbReference>
<dbReference type="SMART" id="SM00430">
    <property type="entry name" value="HOLI"/>
    <property type="match status" value="1"/>
</dbReference>
<evidence type="ECO:0000256" key="7">
    <source>
        <dbReference type="ARBA" id="ARBA00023163"/>
    </source>
</evidence>
<reference evidence="13" key="1">
    <citation type="submission" date="2018-07" db="EMBL/GenBank/DDBJ databases">
        <authorList>
            <person name="Quirk P.G."/>
            <person name="Krulwich T.A."/>
        </authorList>
    </citation>
    <scope>NUCLEOTIDE SEQUENCE</scope>
</reference>
<organism evidence="13">
    <name type="scientific">Culicoides sonorensis</name>
    <name type="common">Biting midge</name>
    <dbReference type="NCBI Taxonomy" id="179676"/>
    <lineage>
        <taxon>Eukaryota</taxon>
        <taxon>Metazoa</taxon>
        <taxon>Ecdysozoa</taxon>
        <taxon>Arthropoda</taxon>
        <taxon>Hexapoda</taxon>
        <taxon>Insecta</taxon>
        <taxon>Pterygota</taxon>
        <taxon>Neoptera</taxon>
        <taxon>Endopterygota</taxon>
        <taxon>Diptera</taxon>
        <taxon>Nematocera</taxon>
        <taxon>Chironomoidea</taxon>
        <taxon>Ceratopogonidae</taxon>
        <taxon>Ceratopogoninae</taxon>
        <taxon>Culicoides</taxon>
        <taxon>Monoculicoides</taxon>
    </lineage>
</organism>
<dbReference type="Gene3D" id="3.30.50.10">
    <property type="entry name" value="Erythroid Transcription Factor GATA-1, subunit A"/>
    <property type="match status" value="1"/>
</dbReference>
<evidence type="ECO:0000259" key="12">
    <source>
        <dbReference type="PROSITE" id="PS51843"/>
    </source>
</evidence>
<dbReference type="PROSITE" id="PS00031">
    <property type="entry name" value="NUCLEAR_REC_DBD_1"/>
    <property type="match status" value="1"/>
</dbReference>
<dbReference type="InterPro" id="IPR000536">
    <property type="entry name" value="Nucl_hrmn_rcpt_lig-bd"/>
</dbReference>
<dbReference type="PRINTS" id="PR00047">
    <property type="entry name" value="STROIDFINGER"/>
</dbReference>
<evidence type="ECO:0000256" key="8">
    <source>
        <dbReference type="ARBA" id="ARBA00023170"/>
    </source>
</evidence>
<dbReference type="VEuPathDB" id="VectorBase:CSON007164"/>
<evidence type="ECO:0000313" key="13">
    <source>
        <dbReference type="EMBL" id="SSX18061.1"/>
    </source>
</evidence>
<dbReference type="PANTHER" id="PTHR24085">
    <property type="entry name" value="NUCLEAR HORMONE RECEPTOR"/>
    <property type="match status" value="1"/>
</dbReference>
<proteinExistence type="inferred from homology"/>
<dbReference type="PROSITE" id="PS51030">
    <property type="entry name" value="NUCLEAR_REC_DBD_2"/>
    <property type="match status" value="1"/>
</dbReference>
<keyword evidence="2 10" id="KW-0479">Metal-binding</keyword>
<dbReference type="PRINTS" id="PR00398">
    <property type="entry name" value="STRDHORMONER"/>
</dbReference>
<evidence type="ECO:0000256" key="3">
    <source>
        <dbReference type="ARBA" id="ARBA00022771"/>
    </source>
</evidence>
<dbReference type="GO" id="GO:0035259">
    <property type="term" value="F:nuclear glucocorticoid receptor binding"/>
    <property type="evidence" value="ECO:0007669"/>
    <property type="project" value="TreeGrafter"/>
</dbReference>
<evidence type="ECO:0000256" key="9">
    <source>
        <dbReference type="ARBA" id="ARBA00023242"/>
    </source>
</evidence>
<dbReference type="PROSITE" id="PS51843">
    <property type="entry name" value="NR_LBD"/>
    <property type="match status" value="1"/>
</dbReference>
<evidence type="ECO:0000256" key="6">
    <source>
        <dbReference type="ARBA" id="ARBA00023125"/>
    </source>
</evidence>
<evidence type="ECO:0000256" key="1">
    <source>
        <dbReference type="ARBA" id="ARBA00004123"/>
    </source>
</evidence>
<dbReference type="AlphaFoldDB" id="A0A336LMR5"/>
<keyword evidence="7 10" id="KW-0804">Transcription</keyword>
<dbReference type="GO" id="GO:0008270">
    <property type="term" value="F:zinc ion binding"/>
    <property type="evidence" value="ECO:0007669"/>
    <property type="project" value="UniProtKB-KW"/>
</dbReference>
<dbReference type="Gene3D" id="1.10.565.10">
    <property type="entry name" value="Retinoid X Receptor"/>
    <property type="match status" value="1"/>
</dbReference>
<keyword evidence="5 10" id="KW-0805">Transcription regulation</keyword>
<protein>
    <submittedName>
        <fullName evidence="13">CSON007164 protein</fullName>
    </submittedName>
</protein>
<dbReference type="InterPro" id="IPR001723">
    <property type="entry name" value="Nuclear_hrmn_rcpt"/>
</dbReference>
<evidence type="ECO:0000256" key="2">
    <source>
        <dbReference type="ARBA" id="ARBA00022723"/>
    </source>
</evidence>
<dbReference type="GO" id="GO:0005634">
    <property type="term" value="C:nucleus"/>
    <property type="evidence" value="ECO:0007669"/>
    <property type="project" value="UniProtKB-SubCell"/>
</dbReference>
<dbReference type="SUPFAM" id="SSF48508">
    <property type="entry name" value="Nuclear receptor ligand-binding domain"/>
    <property type="match status" value="1"/>
</dbReference>
<name>A0A336LMR5_CULSO</name>
<dbReference type="OMA" id="CPEDREQ"/>
<dbReference type="GO" id="GO:0071376">
    <property type="term" value="P:cellular response to corticotropin-releasing hormone stimulus"/>
    <property type="evidence" value="ECO:0007669"/>
    <property type="project" value="TreeGrafter"/>
</dbReference>
<keyword evidence="6 10" id="KW-0238">DNA-binding</keyword>
<feature type="domain" description="NR LBD" evidence="12">
    <location>
        <begin position="223"/>
        <end position="455"/>
    </location>
</feature>
<keyword evidence="8 10" id="KW-0675">Receptor</keyword>
<sequence>MRRNILDTQNLEKEALSCVFLTTNEYDMNSKCFQEILDNFQQYCEPANYIRSVRPEYLQEYVSDTDLMKNDLSNNSKLIRYCMPLQRPISASSGEPLKNEICQLASTPPITQFNHSNSTVFFISTIAYGKKIEKICCVCGDTAACQHYGVQTCEGCKGFFKRTVQKNASYICLGNKDCPVDKRRRNSDHVPVLPFSKMYFCWNGRRGRLPSKSKPPYKCPRSPPISLITSLVRAYVDTIPDMTSLNYMYFNNQKESFCESEQVQQFYNILTTSINVIKQMADKIPGFLDFTLADQEILFQSAALELFVLRLSYRLKSTDSKLIFCNGTVLQRNQCQRSFGDWLSAIVEFSKNLHDMQIDISSFSCLCALVLITDRFGIQELKKVELLQQKIVSSLRDHITKNDNVQNKSYYLSKLLGKLSELRTLSVQGLQRIFYLKLEDLVSTPPIIEHMFLASLPY</sequence>
<evidence type="ECO:0000256" key="5">
    <source>
        <dbReference type="ARBA" id="ARBA00023015"/>
    </source>
</evidence>
<dbReference type="GO" id="GO:0000978">
    <property type="term" value="F:RNA polymerase II cis-regulatory region sequence-specific DNA binding"/>
    <property type="evidence" value="ECO:0007669"/>
    <property type="project" value="TreeGrafter"/>
</dbReference>
<dbReference type="GO" id="GO:0004879">
    <property type="term" value="F:nuclear receptor activity"/>
    <property type="evidence" value="ECO:0007669"/>
    <property type="project" value="InterPro"/>
</dbReference>
<dbReference type="InterPro" id="IPR001628">
    <property type="entry name" value="Znf_hrmn_rcpt"/>
</dbReference>
<dbReference type="SMART" id="SM00399">
    <property type="entry name" value="ZnF_C4"/>
    <property type="match status" value="1"/>
</dbReference>
<comment type="similarity">
    <text evidence="10">Belongs to the nuclear hormone receptor family.</text>
</comment>
<evidence type="ECO:0000256" key="4">
    <source>
        <dbReference type="ARBA" id="ARBA00022833"/>
    </source>
</evidence>
<gene>
    <name evidence="13" type="primary">CSON007164</name>
</gene>
<keyword evidence="3 10" id="KW-0863">Zinc-finger</keyword>
<dbReference type="InterPro" id="IPR013088">
    <property type="entry name" value="Znf_NHR/GATA"/>
</dbReference>
<comment type="subcellular location">
    <subcellularLocation>
        <location evidence="1 10">Nucleus</location>
    </subcellularLocation>
</comment>
<dbReference type="Pfam" id="PF00104">
    <property type="entry name" value="Hormone_recep"/>
    <property type="match status" value="1"/>
</dbReference>
<feature type="domain" description="Nuclear receptor" evidence="11">
    <location>
        <begin position="133"/>
        <end position="186"/>
    </location>
</feature>
<dbReference type="PRINTS" id="PR01284">
    <property type="entry name" value="NUCLEARECPTR"/>
</dbReference>
<dbReference type="InterPro" id="IPR003070">
    <property type="entry name" value="NR4A1-3"/>
</dbReference>
<dbReference type="PANTHER" id="PTHR24085:SF4">
    <property type="entry name" value="NUCLEAR HORMONE RECEPTOR HR38-RELATED"/>
    <property type="match status" value="1"/>
</dbReference>